<organism evidence="2 3">
    <name type="scientific">Microbacterium flavum</name>
    <dbReference type="NCBI Taxonomy" id="415216"/>
    <lineage>
        <taxon>Bacteria</taxon>
        <taxon>Bacillati</taxon>
        <taxon>Actinomycetota</taxon>
        <taxon>Actinomycetes</taxon>
        <taxon>Micrococcales</taxon>
        <taxon>Microbacteriaceae</taxon>
        <taxon>Microbacterium</taxon>
    </lineage>
</organism>
<keyword evidence="1" id="KW-0812">Transmembrane</keyword>
<protein>
    <submittedName>
        <fullName evidence="2">Uncharacterized protein</fullName>
    </submittedName>
</protein>
<keyword evidence="1" id="KW-0472">Membrane</keyword>
<evidence type="ECO:0000313" key="2">
    <source>
        <dbReference type="EMBL" id="MBT8798845.1"/>
    </source>
</evidence>
<feature type="transmembrane region" description="Helical" evidence="1">
    <location>
        <begin position="20"/>
        <end position="40"/>
    </location>
</feature>
<dbReference type="Proteomes" id="UP000740605">
    <property type="component" value="Unassembled WGS sequence"/>
</dbReference>
<sequence>MGEHTRGDEPRKRRRRRPAVLAGGAAVAAIVVIALTTGAITSGGHGPVGPPAATGSARLVEVIGTEAIRQDGAVIATPCFAYRLPDVGAAWELVEGSRGCASSVVPAGGDALSQFHVRGMLRPADPAAALEEAVRDARDGGEHVDSAELVEIEGRTVARLTLSTRDGLRIATYLVPIAPVAAHEGTAVALVDIGSVVGEWSDGVVAHIIGSLPDAGAPPPAGVGGGS</sequence>
<evidence type="ECO:0000256" key="1">
    <source>
        <dbReference type="SAM" id="Phobius"/>
    </source>
</evidence>
<keyword evidence="1" id="KW-1133">Transmembrane helix</keyword>
<keyword evidence="3" id="KW-1185">Reference proteome</keyword>
<evidence type="ECO:0000313" key="3">
    <source>
        <dbReference type="Proteomes" id="UP000740605"/>
    </source>
</evidence>
<accession>A0ABS5XWD1</accession>
<name>A0ABS5XWD1_9MICO</name>
<gene>
    <name evidence="2" type="ORF">J0P97_12285</name>
</gene>
<comment type="caution">
    <text evidence="2">The sequence shown here is derived from an EMBL/GenBank/DDBJ whole genome shotgun (WGS) entry which is preliminary data.</text>
</comment>
<dbReference type="EMBL" id="JAFLHG010000011">
    <property type="protein sequence ID" value="MBT8798845.1"/>
    <property type="molecule type" value="Genomic_DNA"/>
</dbReference>
<dbReference type="RefSeq" id="WP_215488071.1">
    <property type="nucleotide sequence ID" value="NZ_BAAAPJ010000004.1"/>
</dbReference>
<proteinExistence type="predicted"/>
<reference evidence="2 3" key="1">
    <citation type="submission" date="2021-03" db="EMBL/GenBank/DDBJ databases">
        <title>Microbacterium pauli sp. nov., isolated from microfiltered milk.</title>
        <authorList>
            <person name="Bellassi P."/>
            <person name="Fontana A."/>
            <person name="Callegari M.L."/>
            <person name="Lorenzo M."/>
            <person name="Cappa F."/>
        </authorList>
    </citation>
    <scope>NUCLEOTIDE SEQUENCE [LARGE SCALE GENOMIC DNA]</scope>
    <source>
        <strain evidence="2 3">DSM 18909</strain>
    </source>
</reference>